<dbReference type="PROSITE" id="PS50262">
    <property type="entry name" value="G_PROTEIN_RECEP_F1_2"/>
    <property type="match status" value="1"/>
</dbReference>
<evidence type="ECO:0000256" key="3">
    <source>
        <dbReference type="ARBA" id="ARBA00022692"/>
    </source>
</evidence>
<evidence type="ECO:0000256" key="9">
    <source>
        <dbReference type="ARBA" id="ARBA00023224"/>
    </source>
</evidence>
<evidence type="ECO:0000256" key="6">
    <source>
        <dbReference type="ARBA" id="ARBA00023136"/>
    </source>
</evidence>
<keyword evidence="2" id="KW-1003">Cell membrane</keyword>
<dbReference type="GO" id="GO:0005886">
    <property type="term" value="C:plasma membrane"/>
    <property type="evidence" value="ECO:0007669"/>
    <property type="project" value="UniProtKB-SubCell"/>
</dbReference>
<dbReference type="GO" id="GO:0008528">
    <property type="term" value="F:G protein-coupled peptide receptor activity"/>
    <property type="evidence" value="ECO:0007669"/>
    <property type="project" value="TreeGrafter"/>
</dbReference>
<organism evidence="12">
    <name type="scientific">Oikopleura dioica</name>
    <name type="common">Tunicate</name>
    <dbReference type="NCBI Taxonomy" id="34765"/>
    <lineage>
        <taxon>Eukaryota</taxon>
        <taxon>Metazoa</taxon>
        <taxon>Chordata</taxon>
        <taxon>Tunicata</taxon>
        <taxon>Appendicularia</taxon>
        <taxon>Copelata</taxon>
        <taxon>Oikopleuridae</taxon>
        <taxon>Oikopleura</taxon>
    </lineage>
</organism>
<dbReference type="PANTHER" id="PTHR24230">
    <property type="entry name" value="G-PROTEIN COUPLED RECEPTOR"/>
    <property type="match status" value="1"/>
</dbReference>
<dbReference type="AlphaFoldDB" id="E4YQ01"/>
<feature type="transmembrane region" description="Helical" evidence="10">
    <location>
        <begin position="111"/>
        <end position="135"/>
    </location>
</feature>
<gene>
    <name evidence="12" type="ORF">GSOID_T00031014001</name>
</gene>
<keyword evidence="5" id="KW-0297">G-protein coupled receptor</keyword>
<evidence type="ECO:0000256" key="2">
    <source>
        <dbReference type="ARBA" id="ARBA00022475"/>
    </source>
</evidence>
<dbReference type="Pfam" id="PF00001">
    <property type="entry name" value="7tm_1"/>
    <property type="match status" value="1"/>
</dbReference>
<evidence type="ECO:0000259" key="11">
    <source>
        <dbReference type="PROSITE" id="PS50262"/>
    </source>
</evidence>
<keyword evidence="9" id="KW-0807">Transducer</keyword>
<dbReference type="InterPro" id="IPR000405">
    <property type="entry name" value="Galanin_rcpt"/>
</dbReference>
<keyword evidence="3 10" id="KW-0812">Transmembrane</keyword>
<dbReference type="GO" id="GO:0007218">
    <property type="term" value="P:neuropeptide signaling pathway"/>
    <property type="evidence" value="ECO:0007669"/>
    <property type="project" value="TreeGrafter"/>
</dbReference>
<accession>E4YQ01</accession>
<evidence type="ECO:0000256" key="5">
    <source>
        <dbReference type="ARBA" id="ARBA00023040"/>
    </source>
</evidence>
<evidence type="ECO:0000256" key="1">
    <source>
        <dbReference type="ARBA" id="ARBA00004651"/>
    </source>
</evidence>
<evidence type="ECO:0000256" key="8">
    <source>
        <dbReference type="ARBA" id="ARBA00023170"/>
    </source>
</evidence>
<dbReference type="InterPro" id="IPR017452">
    <property type="entry name" value="GPCR_Rhodpsn_7TM"/>
</dbReference>
<dbReference type="PRINTS" id="PR00237">
    <property type="entry name" value="GPCRRHODOPSN"/>
</dbReference>
<evidence type="ECO:0000256" key="7">
    <source>
        <dbReference type="ARBA" id="ARBA00023157"/>
    </source>
</evidence>
<proteinExistence type="predicted"/>
<dbReference type="PANTHER" id="PTHR24230:SF75">
    <property type="entry name" value="RELAXIN FAMILY PEPTIDE RECEPTOR 3"/>
    <property type="match status" value="1"/>
</dbReference>
<keyword evidence="7" id="KW-1015">Disulfide bond</keyword>
<feature type="domain" description="G-protein coupled receptors family 1 profile" evidence="11">
    <location>
        <begin position="82"/>
        <end position="158"/>
    </location>
</feature>
<protein>
    <recommendedName>
        <fullName evidence="11">G-protein coupled receptors family 1 profile domain-containing protein</fullName>
    </recommendedName>
</protein>
<evidence type="ECO:0000256" key="4">
    <source>
        <dbReference type="ARBA" id="ARBA00022989"/>
    </source>
</evidence>
<keyword evidence="8" id="KW-0675">Receptor</keyword>
<name>E4YQ01_OIKDI</name>
<evidence type="ECO:0000313" key="12">
    <source>
        <dbReference type="EMBL" id="CBY37547.1"/>
    </source>
</evidence>
<evidence type="ECO:0000256" key="10">
    <source>
        <dbReference type="SAM" id="Phobius"/>
    </source>
</evidence>
<dbReference type="Proteomes" id="UP000011014">
    <property type="component" value="Unassembled WGS sequence"/>
</dbReference>
<dbReference type="Gene3D" id="1.20.1070.10">
    <property type="entry name" value="Rhodopsin 7-helix transmembrane proteins"/>
    <property type="match status" value="1"/>
</dbReference>
<sequence>MERTINISEDVAIAEEIRLIMEQMGVHEDNMHQLREFLCEFSSKYFGRDVCPSESLESILVPIIFGLIFVIGLIGNIIVILRGLLFLISVEKKQSNRSQIISQNHRHKANRVYVLSLAVSDMIFILFCVPFQAFIYTFPTWFFGRFLCKFCSRLLIYN</sequence>
<feature type="transmembrane region" description="Helical" evidence="10">
    <location>
        <begin position="63"/>
        <end position="90"/>
    </location>
</feature>
<dbReference type="InterPro" id="IPR000276">
    <property type="entry name" value="GPCR_Rhodpsn"/>
</dbReference>
<keyword evidence="6 10" id="KW-0472">Membrane</keyword>
<dbReference type="EMBL" id="FN655003">
    <property type="protein sequence ID" value="CBY37547.1"/>
    <property type="molecule type" value="Genomic_DNA"/>
</dbReference>
<dbReference type="SUPFAM" id="SSF81321">
    <property type="entry name" value="Family A G protein-coupled receptor-like"/>
    <property type="match status" value="1"/>
</dbReference>
<reference evidence="12" key="1">
    <citation type="journal article" date="2010" name="Science">
        <title>Plasticity of animal genome architecture unmasked by rapid evolution of a pelagic tunicate.</title>
        <authorList>
            <person name="Denoeud F."/>
            <person name="Henriet S."/>
            <person name="Mungpakdee S."/>
            <person name="Aury J.M."/>
            <person name="Da Silva C."/>
            <person name="Brinkmann H."/>
            <person name="Mikhaleva J."/>
            <person name="Olsen L.C."/>
            <person name="Jubin C."/>
            <person name="Canestro C."/>
            <person name="Bouquet J.M."/>
            <person name="Danks G."/>
            <person name="Poulain J."/>
            <person name="Campsteijn C."/>
            <person name="Adamski M."/>
            <person name="Cross I."/>
            <person name="Yadetie F."/>
            <person name="Muffato M."/>
            <person name="Louis A."/>
            <person name="Butcher S."/>
            <person name="Tsagkogeorga G."/>
            <person name="Konrad A."/>
            <person name="Singh S."/>
            <person name="Jensen M.F."/>
            <person name="Cong E.H."/>
            <person name="Eikeseth-Otteraa H."/>
            <person name="Noel B."/>
            <person name="Anthouard V."/>
            <person name="Porcel B.M."/>
            <person name="Kachouri-Lafond R."/>
            <person name="Nishino A."/>
            <person name="Ugolini M."/>
            <person name="Chourrout P."/>
            <person name="Nishida H."/>
            <person name="Aasland R."/>
            <person name="Huzurbazar S."/>
            <person name="Westhof E."/>
            <person name="Delsuc F."/>
            <person name="Lehrach H."/>
            <person name="Reinhardt R."/>
            <person name="Weissenbach J."/>
            <person name="Roy S.W."/>
            <person name="Artiguenave F."/>
            <person name="Postlethwait J.H."/>
            <person name="Manak J.R."/>
            <person name="Thompson E.M."/>
            <person name="Jaillon O."/>
            <person name="Du Pasquier L."/>
            <person name="Boudinot P."/>
            <person name="Liberles D.A."/>
            <person name="Volff J.N."/>
            <person name="Philippe H."/>
            <person name="Lenhard B."/>
            <person name="Roest Crollius H."/>
            <person name="Wincker P."/>
            <person name="Chourrout D."/>
        </authorList>
    </citation>
    <scope>NUCLEOTIDE SEQUENCE [LARGE SCALE GENOMIC DNA]</scope>
</reference>
<dbReference type="PRINTS" id="PR00663">
    <property type="entry name" value="GALANINR"/>
</dbReference>
<comment type="subcellular location">
    <subcellularLocation>
        <location evidence="1">Cell membrane</location>
        <topology evidence="1">Multi-pass membrane protein</topology>
    </subcellularLocation>
</comment>
<keyword evidence="4 10" id="KW-1133">Transmembrane helix</keyword>